<proteinExistence type="predicted"/>
<feature type="transmembrane region" description="Helical" evidence="1">
    <location>
        <begin position="112"/>
        <end position="132"/>
    </location>
</feature>
<sequence length="457" mass="52021">MAERVPATEDRREDAAWTLTHCFFANMGGIRYQCENPVWGEGEYEDSPLTALQIAIYDDRDHDFDKPEMTLQYIEDISKTNAFVKVIAGLQLLQLVLSLVIRTAQGMAFSQLETLTVGFAVCGFFTYLLYWYKPQGVETCFPIGTKGINEGFERIRYDIPYVKTFDSFWDILINKVKKSYSSTPAKRIPNDNIPIYQDQWGHPGIFVLALASALFGAMHTIAWKFEFPSVQEKMMWHVATIVAVASPVVGLLLVPVAQLTVPSGDPHAFIGDCLRLLREYSWHGDEDSTAHETARVAYTELEEIYIGRSTTSNDTKTHYKAIFSDRDRDYFSDRDGDKLPGELLDLLFVRGQFETVDGLEKLIQDSFTDMFKSDFEYLTRLMKEEESKKLNETAMTNVFPRKTWLPNWLNLCVLYSASALYILARLSLLAVGFSSLRKMPASVYVNTPWTAYIPSVG</sequence>
<dbReference type="PANTHER" id="PTHR35043">
    <property type="entry name" value="TRANSCRIPTION FACTOR DOMAIN-CONTAINING PROTEIN"/>
    <property type="match status" value="1"/>
</dbReference>
<evidence type="ECO:0000256" key="1">
    <source>
        <dbReference type="SAM" id="Phobius"/>
    </source>
</evidence>
<evidence type="ECO:0000313" key="3">
    <source>
        <dbReference type="Proteomes" id="UP001390339"/>
    </source>
</evidence>
<dbReference type="PANTHER" id="PTHR35043:SF8">
    <property type="entry name" value="DUF4220 DOMAIN-CONTAINING PROTEIN"/>
    <property type="match status" value="1"/>
</dbReference>
<reference evidence="2 3" key="1">
    <citation type="journal article" date="2024" name="IMA Fungus">
        <title>Apiospora arundinis, a panoply of carbohydrate-active enzymes and secondary metabolites.</title>
        <authorList>
            <person name="Sorensen T."/>
            <person name="Petersen C."/>
            <person name="Muurmann A.T."/>
            <person name="Christiansen J.V."/>
            <person name="Brundto M.L."/>
            <person name="Overgaard C.K."/>
            <person name="Boysen A.T."/>
            <person name="Wollenberg R.D."/>
            <person name="Larsen T.O."/>
            <person name="Sorensen J.L."/>
            <person name="Nielsen K.L."/>
            <person name="Sondergaard T.E."/>
        </authorList>
    </citation>
    <scope>NUCLEOTIDE SEQUENCE [LARGE SCALE GENOMIC DNA]</scope>
    <source>
        <strain evidence="2 3">AAU 773</strain>
    </source>
</reference>
<feature type="transmembrane region" description="Helical" evidence="1">
    <location>
        <begin position="235"/>
        <end position="257"/>
    </location>
</feature>
<gene>
    <name evidence="2" type="ORF">PGQ11_013605</name>
</gene>
<feature type="transmembrane region" description="Helical" evidence="1">
    <location>
        <begin position="82"/>
        <end position="100"/>
    </location>
</feature>
<keyword evidence="1" id="KW-0812">Transmembrane</keyword>
<feature type="transmembrane region" description="Helical" evidence="1">
    <location>
        <begin position="204"/>
        <end position="223"/>
    </location>
</feature>
<comment type="caution">
    <text evidence="2">The sequence shown here is derived from an EMBL/GenBank/DDBJ whole genome shotgun (WGS) entry which is preliminary data.</text>
</comment>
<protein>
    <submittedName>
        <fullName evidence="2">Uncharacterized protein</fullName>
    </submittedName>
</protein>
<feature type="transmembrane region" description="Helical" evidence="1">
    <location>
        <begin position="408"/>
        <end position="431"/>
    </location>
</feature>
<organism evidence="2 3">
    <name type="scientific">Apiospora arundinis</name>
    <dbReference type="NCBI Taxonomy" id="335852"/>
    <lineage>
        <taxon>Eukaryota</taxon>
        <taxon>Fungi</taxon>
        <taxon>Dikarya</taxon>
        <taxon>Ascomycota</taxon>
        <taxon>Pezizomycotina</taxon>
        <taxon>Sordariomycetes</taxon>
        <taxon>Xylariomycetidae</taxon>
        <taxon>Amphisphaeriales</taxon>
        <taxon>Apiosporaceae</taxon>
        <taxon>Apiospora</taxon>
    </lineage>
</organism>
<accession>A0ABR2HPV4</accession>
<dbReference type="EMBL" id="JAPCWZ010000009">
    <property type="protein sequence ID" value="KAK8851126.1"/>
    <property type="molecule type" value="Genomic_DNA"/>
</dbReference>
<keyword evidence="1" id="KW-0472">Membrane</keyword>
<name>A0ABR2HPV4_9PEZI</name>
<keyword evidence="1" id="KW-1133">Transmembrane helix</keyword>
<evidence type="ECO:0000313" key="2">
    <source>
        <dbReference type="EMBL" id="KAK8851126.1"/>
    </source>
</evidence>
<dbReference type="Proteomes" id="UP001390339">
    <property type="component" value="Unassembled WGS sequence"/>
</dbReference>
<keyword evidence="3" id="KW-1185">Reference proteome</keyword>